<dbReference type="PANTHER" id="PTHR43798">
    <property type="entry name" value="MONOACYLGLYCEROL LIPASE"/>
    <property type="match status" value="1"/>
</dbReference>
<evidence type="ECO:0000313" key="5">
    <source>
        <dbReference type="Proteomes" id="UP000076983"/>
    </source>
</evidence>
<protein>
    <submittedName>
        <fullName evidence="4">Triacylglycerol lipase</fullName>
    </submittedName>
</protein>
<organism evidence="4 5">
    <name type="scientific">Mycoplasmopsis gallinarum</name>
    <dbReference type="NCBI Taxonomy" id="29557"/>
    <lineage>
        <taxon>Bacteria</taxon>
        <taxon>Bacillati</taxon>
        <taxon>Mycoplasmatota</taxon>
        <taxon>Mycoplasmoidales</taxon>
        <taxon>Metamycoplasmataceae</taxon>
        <taxon>Mycoplasmopsis</taxon>
    </lineage>
</organism>
<dbReference type="STRING" id="29557.MGALLINA_00960"/>
<dbReference type="PRINTS" id="PR00111">
    <property type="entry name" value="ABHYDROLASE"/>
</dbReference>
<reference evidence="4 5" key="1">
    <citation type="submission" date="2016-03" db="EMBL/GenBank/DDBJ databases">
        <title>Genome sequence of Mycoplasma gallinarum strain Mgn_IPT.</title>
        <authorList>
            <person name="Yacoub E."/>
            <person name="Sirand-Pugnet P."/>
            <person name="Barre A."/>
            <person name="Maurier F."/>
            <person name="Blanchard A."/>
            <person name="Ben Abdelmoumen B.M."/>
        </authorList>
    </citation>
    <scope>NUCLEOTIDE SEQUENCE [LARGE SCALE GENOMIC DNA]</scope>
    <source>
        <strain evidence="4 5">Mgn_IPT</strain>
    </source>
</reference>
<dbReference type="PATRIC" id="fig|29557.3.peg.87"/>
<proteinExistence type="inferred from homology"/>
<keyword evidence="2" id="KW-0378">Hydrolase</keyword>
<dbReference type="RefSeq" id="WP_063625889.1">
    <property type="nucleotide sequence ID" value="NZ_LVLH01000020.1"/>
</dbReference>
<accession>A0A168RKA7</accession>
<dbReference type="GO" id="GO:0052689">
    <property type="term" value="F:carboxylic ester hydrolase activity"/>
    <property type="evidence" value="ECO:0007669"/>
    <property type="project" value="UniProtKB-KW"/>
</dbReference>
<gene>
    <name evidence="4" type="primary">lip_2</name>
    <name evidence="4" type="ORF">MGALLINA_00960</name>
</gene>
<comment type="similarity">
    <text evidence="1">Belongs to the lipase/esterase LIP3/BchO family.</text>
</comment>
<dbReference type="AlphaFoldDB" id="A0A168RKA7"/>
<evidence type="ECO:0000313" key="4">
    <source>
        <dbReference type="EMBL" id="OAB49061.1"/>
    </source>
</evidence>
<dbReference type="Proteomes" id="UP000076983">
    <property type="component" value="Unassembled WGS sequence"/>
</dbReference>
<evidence type="ECO:0000259" key="3">
    <source>
        <dbReference type="Pfam" id="PF00561"/>
    </source>
</evidence>
<comment type="caution">
    <text evidence="4">The sequence shown here is derived from an EMBL/GenBank/DDBJ whole genome shotgun (WGS) entry which is preliminary data.</text>
</comment>
<dbReference type="EMBL" id="LVLH01000020">
    <property type="protein sequence ID" value="OAB49061.1"/>
    <property type="molecule type" value="Genomic_DNA"/>
</dbReference>
<keyword evidence="5" id="KW-1185">Reference proteome</keyword>
<name>A0A168RKA7_9BACT</name>
<dbReference type="SUPFAM" id="SSF53474">
    <property type="entry name" value="alpha/beta-Hydrolases"/>
    <property type="match status" value="1"/>
</dbReference>
<feature type="domain" description="AB hydrolase-1" evidence="3">
    <location>
        <begin position="25"/>
        <end position="254"/>
    </location>
</feature>
<dbReference type="PANTHER" id="PTHR43798:SF33">
    <property type="entry name" value="HYDROLASE, PUTATIVE (AFU_ORTHOLOGUE AFUA_2G14860)-RELATED"/>
    <property type="match status" value="1"/>
</dbReference>
<sequence length="267" mass="31454">MIKQFIYDDLKLEYLKINNQKSKNLIFLHGFSSDFNFFNSWYPELSKNFNIYALNMPAHGKSEAKLEIMTEIDLMKIFIAWIKELQLNNLYLVGHSMGGALALMSVQELNDKIEKIILIGPQNRSSLVREQDFYETFFPRKIEDYAKLVKLCYYYPDKILNNKEWMKRVEKYLNENQEQLDLVYTLGRDLPKTANMDLIDFGIKNLKNDLILIYGEADGIIDANNIDKYFLSLNPKTKVYKVNQAGHTVWLENPVEFTKIMQKEKMI</sequence>
<dbReference type="InterPro" id="IPR050266">
    <property type="entry name" value="AB_hydrolase_sf"/>
</dbReference>
<dbReference type="Gene3D" id="3.40.50.1820">
    <property type="entry name" value="alpha/beta hydrolase"/>
    <property type="match status" value="1"/>
</dbReference>
<dbReference type="InterPro" id="IPR000073">
    <property type="entry name" value="AB_hydrolase_1"/>
</dbReference>
<dbReference type="GO" id="GO:0016020">
    <property type="term" value="C:membrane"/>
    <property type="evidence" value="ECO:0007669"/>
    <property type="project" value="TreeGrafter"/>
</dbReference>
<evidence type="ECO:0000256" key="1">
    <source>
        <dbReference type="ARBA" id="ARBA00006989"/>
    </source>
</evidence>
<dbReference type="Pfam" id="PF00561">
    <property type="entry name" value="Abhydrolase_1"/>
    <property type="match status" value="1"/>
</dbReference>
<keyword evidence="2" id="KW-0719">Serine esterase</keyword>
<dbReference type="InterPro" id="IPR029058">
    <property type="entry name" value="AB_hydrolase_fold"/>
</dbReference>
<evidence type="ECO:0000256" key="2">
    <source>
        <dbReference type="ARBA" id="ARBA00022487"/>
    </source>
</evidence>
<dbReference type="OrthoDB" id="403987at2"/>